<proteinExistence type="predicted"/>
<evidence type="ECO:0000259" key="1">
    <source>
        <dbReference type="PROSITE" id="PS51707"/>
    </source>
</evidence>
<organism evidence="2 3">
    <name type="scientific">Caloramator mitchellensis</name>
    <dbReference type="NCBI Taxonomy" id="908809"/>
    <lineage>
        <taxon>Bacteria</taxon>
        <taxon>Bacillati</taxon>
        <taxon>Bacillota</taxon>
        <taxon>Clostridia</taxon>
        <taxon>Eubacteriales</taxon>
        <taxon>Clostridiaceae</taxon>
        <taxon>Caloramator</taxon>
    </lineage>
</organism>
<protein>
    <submittedName>
        <fullName evidence="2">CYTH domain protein</fullName>
    </submittedName>
</protein>
<dbReference type="SMART" id="SM01118">
    <property type="entry name" value="CYTH"/>
    <property type="match status" value="1"/>
</dbReference>
<dbReference type="InterPro" id="IPR008173">
    <property type="entry name" value="Adenylyl_cyclase_CyaB"/>
</dbReference>
<dbReference type="AlphaFoldDB" id="A0A0R3K4D9"/>
<dbReference type="PROSITE" id="PS51707">
    <property type="entry name" value="CYTH"/>
    <property type="match status" value="1"/>
</dbReference>
<keyword evidence="3" id="KW-1185">Reference proteome</keyword>
<comment type="caution">
    <text evidence="2">The sequence shown here is derived from an EMBL/GenBank/DDBJ whole genome shotgun (WGS) entry which is preliminary data.</text>
</comment>
<dbReference type="InterPro" id="IPR023577">
    <property type="entry name" value="CYTH_domain"/>
</dbReference>
<dbReference type="STRING" id="908809.ABG79_00138"/>
<dbReference type="Gene3D" id="2.40.320.10">
    <property type="entry name" value="Hypothetical Protein Pfu-838710-001"/>
    <property type="match status" value="1"/>
</dbReference>
<dbReference type="OrthoDB" id="1953701at2"/>
<dbReference type="PANTHER" id="PTHR21028">
    <property type="entry name" value="SI:CH211-156B7.4"/>
    <property type="match status" value="1"/>
</dbReference>
<gene>
    <name evidence="2" type="ORF">ABG79_00138</name>
</gene>
<dbReference type="EMBL" id="LKHP01000001">
    <property type="protein sequence ID" value="KRQ87973.1"/>
    <property type="molecule type" value="Genomic_DNA"/>
</dbReference>
<sequence length="178" mass="20731">MTEIEVKVIDVDVEKIKQKLMNLNAKLVKMEEQENYFFDLPTGNKEGYIRIRKTTSLIDLSQNIQITIKKIISKDEVRSTVETNLEINSIEDGIKFLTELGLKQTKKAFKYRESYLLQNALIEFDTWNKEEYPHPYIEIEGEKESIIKLIKLLEISPLNVTSKSLDEIKKEKGFTAIT</sequence>
<dbReference type="PANTHER" id="PTHR21028:SF2">
    <property type="entry name" value="CYTH DOMAIN-CONTAINING PROTEIN"/>
    <property type="match status" value="1"/>
</dbReference>
<name>A0A0R3K4D9_CALMK</name>
<evidence type="ECO:0000313" key="3">
    <source>
        <dbReference type="Proteomes" id="UP000052015"/>
    </source>
</evidence>
<evidence type="ECO:0000313" key="2">
    <source>
        <dbReference type="EMBL" id="KRQ87973.1"/>
    </source>
</evidence>
<accession>A0A0R3K4D9</accession>
<dbReference type="Pfam" id="PF01928">
    <property type="entry name" value="CYTH"/>
    <property type="match status" value="1"/>
</dbReference>
<dbReference type="RefSeq" id="WP_057976066.1">
    <property type="nucleotide sequence ID" value="NZ_LKHP01000001.1"/>
</dbReference>
<dbReference type="Proteomes" id="UP000052015">
    <property type="component" value="Unassembled WGS sequence"/>
</dbReference>
<dbReference type="InterPro" id="IPR033469">
    <property type="entry name" value="CYTH-like_dom_sf"/>
</dbReference>
<reference evidence="2 3" key="1">
    <citation type="submission" date="2015-09" db="EMBL/GenBank/DDBJ databases">
        <title>Draft genome sequence of a Caloramator mitchellensis, a moderate thermophile from the Great Artesian Basin of Australia.</title>
        <authorList>
            <person name="Patel B.K."/>
        </authorList>
    </citation>
    <scope>NUCLEOTIDE SEQUENCE [LARGE SCALE GENOMIC DNA]</scope>
    <source>
        <strain evidence="2 3">VF08</strain>
    </source>
</reference>
<dbReference type="SUPFAM" id="SSF55154">
    <property type="entry name" value="CYTH-like phosphatases"/>
    <property type="match status" value="1"/>
</dbReference>
<feature type="domain" description="CYTH" evidence="1">
    <location>
        <begin position="1"/>
        <end position="171"/>
    </location>
</feature>